<keyword evidence="1" id="KW-0413">Isomerase</keyword>
<dbReference type="Pfam" id="PF01261">
    <property type="entry name" value="AP_endonuc_2"/>
    <property type="match status" value="1"/>
</dbReference>
<dbReference type="Gene3D" id="3.20.20.150">
    <property type="entry name" value="Divalent-metal-dependent TIM barrel enzymes"/>
    <property type="match status" value="1"/>
</dbReference>
<proteinExistence type="predicted"/>
<dbReference type="InterPro" id="IPR050417">
    <property type="entry name" value="Sugar_Epim/Isomerase"/>
</dbReference>
<evidence type="ECO:0000256" key="1">
    <source>
        <dbReference type="ARBA" id="ARBA00023235"/>
    </source>
</evidence>
<evidence type="ECO:0000313" key="3">
    <source>
        <dbReference type="EMBL" id="CAA9583222.1"/>
    </source>
</evidence>
<dbReference type="GO" id="GO:0016853">
    <property type="term" value="F:isomerase activity"/>
    <property type="evidence" value="ECO:0007669"/>
    <property type="project" value="UniProtKB-KW"/>
</dbReference>
<sequence>MAPFRYAYNALVYFGEDIADSIDRVARFGYDAIEVVGEPTTLDAKRIKRLADDAGIAVSSVCSIYTAERDLAHPDPAVRTSTVQYVKDVADFAAAMGAETVIVHPTACMKTQALASAADERRWAVEGIRAAGEHAAPLGVNLSLECWNRYETYFMNRLEQAASLWRETGLTNGGIQGDTFHMGLEEASIPEAFRQHGSMLQHVHLADSNRAAPGAGHLDFVPIVQALVDVGYQGYLSFELLPASADPFGAMKAGGQEAFFDRYTEQAIRYMKAVEAQIAAA</sequence>
<dbReference type="PANTHER" id="PTHR43489:SF7">
    <property type="entry name" value="3-DEHYDRO-D-GULOSIDE 4-EPIMERASE-RELATED"/>
    <property type="match status" value="1"/>
</dbReference>
<name>A0A6J4VUE2_9BACT</name>
<dbReference type="AlphaFoldDB" id="A0A6J4VUE2"/>
<dbReference type="SUPFAM" id="SSF51658">
    <property type="entry name" value="Xylose isomerase-like"/>
    <property type="match status" value="1"/>
</dbReference>
<dbReference type="InterPro" id="IPR013022">
    <property type="entry name" value="Xyl_isomerase-like_TIM-brl"/>
</dbReference>
<evidence type="ECO:0000259" key="2">
    <source>
        <dbReference type="Pfam" id="PF01261"/>
    </source>
</evidence>
<accession>A0A6J4VUE2</accession>
<organism evidence="3">
    <name type="scientific">uncultured Thermomicrobiales bacterium</name>
    <dbReference type="NCBI Taxonomy" id="1645740"/>
    <lineage>
        <taxon>Bacteria</taxon>
        <taxon>Pseudomonadati</taxon>
        <taxon>Thermomicrobiota</taxon>
        <taxon>Thermomicrobia</taxon>
        <taxon>Thermomicrobiales</taxon>
        <taxon>environmental samples</taxon>
    </lineage>
</organism>
<dbReference type="EMBL" id="CADCWF010000361">
    <property type="protein sequence ID" value="CAA9583222.1"/>
    <property type="molecule type" value="Genomic_DNA"/>
</dbReference>
<reference evidence="3" key="1">
    <citation type="submission" date="2020-02" db="EMBL/GenBank/DDBJ databases">
        <authorList>
            <person name="Meier V. D."/>
        </authorList>
    </citation>
    <scope>NUCLEOTIDE SEQUENCE</scope>
    <source>
        <strain evidence="3">AVDCRST_MAG59</strain>
    </source>
</reference>
<feature type="domain" description="Xylose isomerase-like TIM barrel" evidence="2">
    <location>
        <begin position="22"/>
        <end position="241"/>
    </location>
</feature>
<gene>
    <name evidence="3" type="ORF">AVDCRST_MAG59-5088</name>
</gene>
<dbReference type="PANTHER" id="PTHR43489">
    <property type="entry name" value="ISOMERASE"/>
    <property type="match status" value="1"/>
</dbReference>
<protein>
    <recommendedName>
        <fullName evidence="2">Xylose isomerase-like TIM barrel domain-containing protein</fullName>
    </recommendedName>
</protein>
<dbReference type="InterPro" id="IPR036237">
    <property type="entry name" value="Xyl_isomerase-like_sf"/>
</dbReference>